<dbReference type="Proteomes" id="UP000503462">
    <property type="component" value="Chromosome 1"/>
</dbReference>
<proteinExistence type="predicted"/>
<protein>
    <submittedName>
        <fullName evidence="3">Uncharacterized protein</fullName>
    </submittedName>
</protein>
<keyword evidence="2" id="KW-0472">Membrane</keyword>
<name>A0A6H0XMA6_9PEZI</name>
<dbReference type="EMBL" id="CP051139">
    <property type="protein sequence ID" value="QIW95629.1"/>
    <property type="molecule type" value="Genomic_DNA"/>
</dbReference>
<reference evidence="3 4" key="1">
    <citation type="journal article" date="2016" name="Sci. Rep.">
        <title>Peltaster fructicola genome reveals evolution from an invasive phytopathogen to an ectophytic parasite.</title>
        <authorList>
            <person name="Xu C."/>
            <person name="Chen H."/>
            <person name="Gleason M.L."/>
            <person name="Xu J.R."/>
            <person name="Liu H."/>
            <person name="Zhang R."/>
            <person name="Sun G."/>
        </authorList>
    </citation>
    <scope>NUCLEOTIDE SEQUENCE [LARGE SCALE GENOMIC DNA]</scope>
    <source>
        <strain evidence="3 4">LNHT1506</strain>
    </source>
</reference>
<evidence type="ECO:0000256" key="1">
    <source>
        <dbReference type="SAM" id="MobiDB-lite"/>
    </source>
</evidence>
<organism evidence="3 4">
    <name type="scientific">Peltaster fructicola</name>
    <dbReference type="NCBI Taxonomy" id="286661"/>
    <lineage>
        <taxon>Eukaryota</taxon>
        <taxon>Fungi</taxon>
        <taxon>Dikarya</taxon>
        <taxon>Ascomycota</taxon>
        <taxon>Pezizomycotina</taxon>
        <taxon>Dothideomycetes</taxon>
        <taxon>Dothideomycetes incertae sedis</taxon>
        <taxon>Peltaster</taxon>
    </lineage>
</organism>
<feature type="region of interest" description="Disordered" evidence="1">
    <location>
        <begin position="1"/>
        <end position="128"/>
    </location>
</feature>
<evidence type="ECO:0000256" key="2">
    <source>
        <dbReference type="SAM" id="Phobius"/>
    </source>
</evidence>
<accession>A0A6H0XMA6</accession>
<evidence type="ECO:0000313" key="4">
    <source>
        <dbReference type="Proteomes" id="UP000503462"/>
    </source>
</evidence>
<sequence>MGRKSAPPQLGSATGNWRSKKPSWASLDMPTIPEVGNADDSESSTSKSQAEAARITGAEAATKQLTYRERMQDLEVERRIRSETVPVSSRGTTESRGRTRQQGQFRNNDATTPERRRHTLSRSAERAEGPDASLLGLIDRLRVRMNVSYADQLEAAREFKKLAEQYQLTTEEKHKMELAKARMEVQGLIWMTVAFVLIALVFAYIAWCAYNGPEFAYLRQRRIEALGLAYGLADD</sequence>
<keyword evidence="2" id="KW-0812">Transmembrane</keyword>
<feature type="compositionally biased region" description="Low complexity" evidence="1">
    <location>
        <begin position="50"/>
        <end position="62"/>
    </location>
</feature>
<evidence type="ECO:0000313" key="3">
    <source>
        <dbReference type="EMBL" id="QIW95629.1"/>
    </source>
</evidence>
<feature type="compositionally biased region" description="Basic and acidic residues" evidence="1">
    <location>
        <begin position="66"/>
        <end position="82"/>
    </location>
</feature>
<feature type="compositionally biased region" description="Low complexity" evidence="1">
    <location>
        <begin position="88"/>
        <end position="104"/>
    </location>
</feature>
<gene>
    <name evidence="3" type="ORF">AMS68_001147</name>
</gene>
<dbReference type="AlphaFoldDB" id="A0A6H0XMA6"/>
<keyword evidence="2" id="KW-1133">Transmembrane helix</keyword>
<keyword evidence="4" id="KW-1185">Reference proteome</keyword>
<feature type="transmembrane region" description="Helical" evidence="2">
    <location>
        <begin position="188"/>
        <end position="207"/>
    </location>
</feature>